<protein>
    <submittedName>
        <fullName evidence="1">Uncharacterized protein</fullName>
    </submittedName>
</protein>
<evidence type="ECO:0000313" key="1">
    <source>
        <dbReference type="EMBL" id="KAK8101002.1"/>
    </source>
</evidence>
<dbReference type="AlphaFoldDB" id="A0AAW0QEP3"/>
<dbReference type="EMBL" id="JAQQWP010000009">
    <property type="protein sequence ID" value="KAK8101002.1"/>
    <property type="molecule type" value="Genomic_DNA"/>
</dbReference>
<organism evidence="1 2">
    <name type="scientific">Apiospora kogelbergensis</name>
    <dbReference type="NCBI Taxonomy" id="1337665"/>
    <lineage>
        <taxon>Eukaryota</taxon>
        <taxon>Fungi</taxon>
        <taxon>Dikarya</taxon>
        <taxon>Ascomycota</taxon>
        <taxon>Pezizomycotina</taxon>
        <taxon>Sordariomycetes</taxon>
        <taxon>Xylariomycetidae</taxon>
        <taxon>Amphisphaeriales</taxon>
        <taxon>Apiosporaceae</taxon>
        <taxon>Apiospora</taxon>
    </lineage>
</organism>
<evidence type="ECO:0000313" key="2">
    <source>
        <dbReference type="Proteomes" id="UP001392437"/>
    </source>
</evidence>
<reference evidence="1 2" key="1">
    <citation type="submission" date="2023-01" db="EMBL/GenBank/DDBJ databases">
        <title>Analysis of 21 Apiospora genomes using comparative genomics revels a genus with tremendous synthesis potential of carbohydrate active enzymes and secondary metabolites.</title>
        <authorList>
            <person name="Sorensen T."/>
        </authorList>
    </citation>
    <scope>NUCLEOTIDE SEQUENCE [LARGE SCALE GENOMIC DNA]</scope>
    <source>
        <strain evidence="1 2">CBS 117206</strain>
    </source>
</reference>
<proteinExistence type="predicted"/>
<name>A0AAW0QEP3_9PEZI</name>
<keyword evidence="2" id="KW-1185">Reference proteome</keyword>
<dbReference type="Proteomes" id="UP001392437">
    <property type="component" value="Unassembled WGS sequence"/>
</dbReference>
<sequence length="120" mass="13946">MAWSDEDIQRLLFFLNISVGRIRESWPFEDNSFENSSRRDRAVGISRACDCLAELLPAFSATQIKKKMRALWQNYGPNDGNREPDNLFLQGAWTNTLPHLGMELPGIWNRVNQDVDLYRE</sequence>
<comment type="caution">
    <text evidence="1">The sequence shown here is derived from an EMBL/GenBank/DDBJ whole genome shotgun (WGS) entry which is preliminary data.</text>
</comment>
<accession>A0AAW0QEP3</accession>
<gene>
    <name evidence="1" type="ORF">PG999_011376</name>
</gene>